<reference evidence="2 3" key="1">
    <citation type="submission" date="2024-04" db="EMBL/GenBank/DDBJ databases">
        <authorList>
            <person name="Fracassetti M."/>
        </authorList>
    </citation>
    <scope>NUCLEOTIDE SEQUENCE [LARGE SCALE GENOMIC DNA]</scope>
</reference>
<feature type="compositionally biased region" description="Polar residues" evidence="1">
    <location>
        <begin position="15"/>
        <end position="28"/>
    </location>
</feature>
<dbReference type="AlphaFoldDB" id="A0AAV2FFZ5"/>
<dbReference type="Proteomes" id="UP001497516">
    <property type="component" value="Chromosome 6"/>
</dbReference>
<organism evidence="2 3">
    <name type="scientific">Linum trigynum</name>
    <dbReference type="NCBI Taxonomy" id="586398"/>
    <lineage>
        <taxon>Eukaryota</taxon>
        <taxon>Viridiplantae</taxon>
        <taxon>Streptophyta</taxon>
        <taxon>Embryophyta</taxon>
        <taxon>Tracheophyta</taxon>
        <taxon>Spermatophyta</taxon>
        <taxon>Magnoliopsida</taxon>
        <taxon>eudicotyledons</taxon>
        <taxon>Gunneridae</taxon>
        <taxon>Pentapetalae</taxon>
        <taxon>rosids</taxon>
        <taxon>fabids</taxon>
        <taxon>Malpighiales</taxon>
        <taxon>Linaceae</taxon>
        <taxon>Linum</taxon>
    </lineage>
</organism>
<proteinExistence type="predicted"/>
<feature type="compositionally biased region" description="Basic and acidic residues" evidence="1">
    <location>
        <begin position="29"/>
        <end position="39"/>
    </location>
</feature>
<evidence type="ECO:0000313" key="3">
    <source>
        <dbReference type="Proteomes" id="UP001497516"/>
    </source>
</evidence>
<evidence type="ECO:0000313" key="2">
    <source>
        <dbReference type="EMBL" id="CAL1396924.1"/>
    </source>
</evidence>
<accession>A0AAV2FFZ5</accession>
<evidence type="ECO:0000256" key="1">
    <source>
        <dbReference type="SAM" id="MobiDB-lite"/>
    </source>
</evidence>
<feature type="region of interest" description="Disordered" evidence="1">
    <location>
        <begin position="1"/>
        <end position="50"/>
    </location>
</feature>
<protein>
    <submittedName>
        <fullName evidence="2">Uncharacterized protein</fullName>
    </submittedName>
</protein>
<dbReference type="EMBL" id="OZ034819">
    <property type="protein sequence ID" value="CAL1396924.1"/>
    <property type="molecule type" value="Genomic_DNA"/>
</dbReference>
<gene>
    <name evidence="2" type="ORF">LTRI10_LOCUS37262</name>
</gene>
<sequence length="99" mass="11289">MTTHSSRQPVLVRSARNNARSMMSLSNTGEHDVEGKKISEPTVESRQGKRSTVIGNQYGTVWESCLLFHVFHRTIFPTTTTTNGPPFFCYFLRVRKDPK</sequence>
<keyword evidence="3" id="KW-1185">Reference proteome</keyword>
<name>A0AAV2FFZ5_9ROSI</name>